<dbReference type="SUPFAM" id="SSF56219">
    <property type="entry name" value="DNase I-like"/>
    <property type="match status" value="1"/>
</dbReference>
<dbReference type="Pfam" id="PF13966">
    <property type="entry name" value="zf-RVT"/>
    <property type="match status" value="2"/>
</dbReference>
<organism evidence="3 4">
    <name type="scientific">Vitis vinifera</name>
    <name type="common">Grape</name>
    <dbReference type="NCBI Taxonomy" id="29760"/>
    <lineage>
        <taxon>Eukaryota</taxon>
        <taxon>Viridiplantae</taxon>
        <taxon>Streptophyta</taxon>
        <taxon>Embryophyta</taxon>
        <taxon>Tracheophyta</taxon>
        <taxon>Spermatophyta</taxon>
        <taxon>Magnoliopsida</taxon>
        <taxon>eudicotyledons</taxon>
        <taxon>Gunneridae</taxon>
        <taxon>Pentapetalae</taxon>
        <taxon>rosids</taxon>
        <taxon>Vitales</taxon>
        <taxon>Vitaceae</taxon>
        <taxon>Viteae</taxon>
        <taxon>Vitis</taxon>
    </lineage>
</organism>
<dbReference type="PANTHER" id="PTHR11472:SF34">
    <property type="entry name" value="REGULATOR OF TELOMERE ELONGATION HELICASE 1"/>
    <property type="match status" value="1"/>
</dbReference>
<dbReference type="EMBL" id="QGNW01000178">
    <property type="protein sequence ID" value="RVW88016.1"/>
    <property type="molecule type" value="Genomic_DNA"/>
</dbReference>
<dbReference type="InterPro" id="IPR045028">
    <property type="entry name" value="DinG/Rad3-like"/>
</dbReference>
<dbReference type="InterPro" id="IPR043502">
    <property type="entry name" value="DNA/RNA_pol_sf"/>
</dbReference>
<dbReference type="InterPro" id="IPR027417">
    <property type="entry name" value="P-loop_NTPase"/>
</dbReference>
<dbReference type="CDD" id="cd01650">
    <property type="entry name" value="RT_nLTR_like"/>
    <property type="match status" value="1"/>
</dbReference>
<keyword evidence="3" id="KW-0547">Nucleotide-binding</keyword>
<keyword evidence="3" id="KW-0378">Hydrolase</keyword>
<dbReference type="InterPro" id="IPR010614">
    <property type="entry name" value="RAD3-like_helicase_DEAD"/>
</dbReference>
<dbReference type="Pfam" id="PF23109">
    <property type="entry name" value="ARCH_RTEL1"/>
    <property type="match status" value="1"/>
</dbReference>
<evidence type="ECO:0000313" key="3">
    <source>
        <dbReference type="EMBL" id="RVW88016.1"/>
    </source>
</evidence>
<dbReference type="InterPro" id="IPR000477">
    <property type="entry name" value="RT_dom"/>
</dbReference>
<dbReference type="GO" id="GO:0003677">
    <property type="term" value="F:DNA binding"/>
    <property type="evidence" value="ECO:0007669"/>
    <property type="project" value="InterPro"/>
</dbReference>
<dbReference type="SUPFAM" id="SSF56672">
    <property type="entry name" value="DNA/RNA polymerases"/>
    <property type="match status" value="1"/>
</dbReference>
<sequence>MCRPKMVVLGSREQLCIHEEVSLLRGRAQTNACHSLCRKRTKKGYCGHYSRVSGMIEWLQVDVSDAMYLPWSSSLNSPWGPKPWGADCAHHSQHQVIQGIQLVVGIEPKIAHGSRRVGGVQLGLERWRPRCGCEDEGGSRKEVHGPLTEKMVDLEGARILVKRKNGGLPSMVDIVVEEVCYSLYLWWEVRPEMRKSISGSSLKGNLREEVRGDAMARATQREGEERSARPEALLWAADGTEEQVRGQVERGLASGSEQGMGTGFLRSWIRWMGFSTQAHLQAGLGIGPSYSKSDRWIGGGESPNLSGSKGGEGDQLGPLQPESRKGEPVRGSIWKWGEISEGRDREVEFFKIREKEDAWKQQMGPSHSVTDRALLAEESRYGSVLTQRGGRNSGYLSSSSLSFDRTPEGEYYDHSGAACEVIQNEIPLSTIKPVGNGDGSWELAEDTTVNDNDKEWEKGSMLTVSQEAREERENGWEECNLAKFSQFLGFPIEGLEKEIVNFLANIRKRREKIYSRGVLEKTKFERELKRLECSINYEGGSKQRSSSQETKINLMSEWVVRSIGVGRFLDWRAVDASGTAGGILVCWDKRVLELLDWEEGQFTISCRFRKVQDGAGWAFTGVYGPFTKNERDCMWDEIGAIRGLWEEPWCVGGDFNVIRSLNERNRQGRISAAMRKFAQVIDELGLIDLPLQGGDYTWSGGPNNRYWARLDRFLVTPSWMDQFSSVIQKRLPRPASDHFPVVLEGGTMRRGPSPFRFENMWLKVEGFQELIHSWWQGIEVRGSASFRLVTKLKVVKQKLKEWNREVFGRLEDNKAAALQLVDHWDRVECERRLSEEETVSKKEAKDSYAKWVSLEETHWRQHSRELWLREGDNNTGYFHRMVAAHRRFNHVDRIKIGGVWLNEEKDVREGVANAFQHLLTENSDWKADIEGLQLEQLNQQEAENLEQPFSEEEIHSALMELNGDKAPGPDGFSMAFWQRCWVIVKEEVLEMFKEFYEQSAFIKSMNSTFLVLIPKKGGAEDLGEFRPISLLGGLYKILAKVLANRLKKVIGRVVSTDQNAFVRGRQILDASLIANEAIDAWQKRGERGLICKLDIEKAYDSLNWQFLMKVMRKMGFGSRWLGWMWSCISTAKFSVLVNGVSAGFFPSSKGIQGGGRQPVHVSHLLFADDTIVFCEARKEYLAYLSWILFWFEAASGLRINLEKSELIPVGEVEEMEEMAAELGCKVGSMPSVYLGLPLGARNKSAAVWDGVEEKMRRRLAQWKRQYISKGGRLILIKSTMASIPLYQMSLFRMPKLVARRLEKLQRDFLWGGGNLERKVHNVNWKIVCTEKEKGGLGLRKLVPLNKALLGKWIWRGLEGNYEGKDWCWENMAFRMGNGTRIRFWNDLWCGCTVLSQRFPHLYGMAAHRNGTIEDMWDQNVGQGDWDIRFVRGFNDWELDLVGNLLHTLRGLNPTLEEDAVFWKGGKNGKFKVSEAYNLVVNSGASNFPKNNIWVDKVQTKILFFAWEATWGKVLTLDRLQRRGWHLPNRCFLCGCEEETVNHILIHCIVARVLWDMICALVGIKWVFPETVKEHLESPKDLAMEDGSKNAWVADCWDSLGEVGGWIPRFSRSFNDWEVEAVERLLSTLQGKRLIAGVEDRVVWKVSKNEIFFVKSLYNSLDHSCAVPFPWNIIWSPCVPTKVGFFAWEASWGKVLTQDQLKRRGWNLANRCFLCCAEEETINHILVHCSKARVLWDLLFSLFGVNWVLPLVVRDTLLDFMKYNPGLGDDPIDIEDLVNIGRSNGPCPYYVSRELHKVVDILFAPYNYLIDRGNRKSLSVCWNNSILIFDEAHNLLEKQIAEVPIESKELGFTRPGPYIYELLADLNITHKTATMLIDIIEEAALLLEEDAKGVAQKTKSTICRLETMSDILKIIFRDGGNAHAKFYRVHVQEVEANAADALKGKASRTLSWWCFNPGIAMQEFAVLGVSSIILTSGTLSPLESFAQELKLEFPVRLENPHVISSNQIWAGVVPAGPSGCSFNSSYRTRDSLEYKQELGMPLLMCKLYVGMNSVEPMASAFTFALDREGVGVRSFLMWGKGIFSKKTEARQEAQTYQIYGEDEVKKG</sequence>
<dbReference type="GO" id="GO:0005524">
    <property type="term" value="F:ATP binding"/>
    <property type="evidence" value="ECO:0007669"/>
    <property type="project" value="InterPro"/>
</dbReference>
<evidence type="ECO:0000256" key="1">
    <source>
        <dbReference type="SAM" id="MobiDB-lite"/>
    </source>
</evidence>
<dbReference type="InterPro" id="IPR057498">
    <property type="entry name" value="Rtel1_ARCH"/>
</dbReference>
<dbReference type="Proteomes" id="UP000288805">
    <property type="component" value="Unassembled WGS sequence"/>
</dbReference>
<dbReference type="Gene3D" id="3.60.10.10">
    <property type="entry name" value="Endonuclease/exonuclease/phosphatase"/>
    <property type="match status" value="1"/>
</dbReference>
<dbReference type="Pfam" id="PF06733">
    <property type="entry name" value="DEAD_2"/>
    <property type="match status" value="1"/>
</dbReference>
<protein>
    <submittedName>
        <fullName evidence="3">Regulator of telomere elongation helicase 1</fullName>
    </submittedName>
</protein>
<dbReference type="PROSITE" id="PS50878">
    <property type="entry name" value="RT_POL"/>
    <property type="match status" value="1"/>
</dbReference>
<evidence type="ECO:0000313" key="4">
    <source>
        <dbReference type="Proteomes" id="UP000288805"/>
    </source>
</evidence>
<dbReference type="GO" id="GO:0003678">
    <property type="term" value="F:DNA helicase activity"/>
    <property type="evidence" value="ECO:0007669"/>
    <property type="project" value="InterPro"/>
</dbReference>
<reference evidence="3 4" key="1">
    <citation type="journal article" date="2018" name="PLoS Genet.">
        <title>Population sequencing reveals clonal diversity and ancestral inbreeding in the grapevine cultivar Chardonnay.</title>
        <authorList>
            <person name="Roach M.J."/>
            <person name="Johnson D.L."/>
            <person name="Bohlmann J."/>
            <person name="van Vuuren H.J."/>
            <person name="Jones S.J."/>
            <person name="Pretorius I.S."/>
            <person name="Schmidt S.A."/>
            <person name="Borneman A.R."/>
        </authorList>
    </citation>
    <scope>NUCLEOTIDE SEQUENCE [LARGE SCALE GENOMIC DNA]</scope>
    <source>
        <strain evidence="4">cv. Chardonnay</strain>
        <tissue evidence="3">Leaf</tissue>
    </source>
</reference>
<dbReference type="Gene3D" id="3.40.50.300">
    <property type="entry name" value="P-loop containing nucleotide triphosphate hydrolases"/>
    <property type="match status" value="1"/>
</dbReference>
<evidence type="ECO:0000259" key="2">
    <source>
        <dbReference type="PROSITE" id="PS50878"/>
    </source>
</evidence>
<dbReference type="PANTHER" id="PTHR11472">
    <property type="entry name" value="DNA REPAIR DEAD HELICASE RAD3/XP-D SUBFAMILY MEMBER"/>
    <property type="match status" value="1"/>
</dbReference>
<keyword evidence="3" id="KW-0067">ATP-binding</keyword>
<dbReference type="InterPro" id="IPR026960">
    <property type="entry name" value="RVT-Znf"/>
</dbReference>
<accession>A0A438HU81</accession>
<dbReference type="Pfam" id="PF00078">
    <property type="entry name" value="RVT_1"/>
    <property type="match status" value="1"/>
</dbReference>
<dbReference type="InterPro" id="IPR036691">
    <property type="entry name" value="Endo/exonu/phosph_ase_sf"/>
</dbReference>
<keyword evidence="3" id="KW-0347">Helicase</keyword>
<gene>
    <name evidence="3" type="primary">Rtel1</name>
    <name evidence="3" type="ORF">CK203_033924</name>
</gene>
<dbReference type="InterPro" id="IPR005135">
    <property type="entry name" value="Endo/exonuclease/phosphatase"/>
</dbReference>
<dbReference type="Pfam" id="PF03372">
    <property type="entry name" value="Exo_endo_phos"/>
    <property type="match status" value="1"/>
</dbReference>
<feature type="region of interest" description="Disordered" evidence="1">
    <location>
        <begin position="295"/>
        <end position="330"/>
    </location>
</feature>
<comment type="caution">
    <text evidence="3">The sequence shown here is derived from an EMBL/GenBank/DDBJ whole genome shotgun (WGS) entry which is preliminary data.</text>
</comment>
<feature type="domain" description="Reverse transcriptase" evidence="2">
    <location>
        <begin position="994"/>
        <end position="1238"/>
    </location>
</feature>
<proteinExistence type="predicted"/>
<name>A0A438HU81_VITVI</name>